<feature type="region of interest" description="Disordered" evidence="1">
    <location>
        <begin position="18"/>
        <end position="45"/>
    </location>
</feature>
<sequence>MVASVNVQFSLRGSTAGSDVHRKEYDNDRHDPAQQLDGGGYNRCAIEQPPRTSRRACACGRRWRRRASRRRALSAGHRLLDLPCAQQLHLLLRLPLAFPMRALLLLLTPQLIGHVKRRIERLVFTWGEKMLKRPKLKELTDLQANIKAR</sequence>
<feature type="compositionally biased region" description="Basic and acidic residues" evidence="1">
    <location>
        <begin position="19"/>
        <end position="32"/>
    </location>
</feature>
<dbReference type="AlphaFoldDB" id="A0A6A4F5Z8"/>
<reference evidence="2 3" key="1">
    <citation type="submission" date="2018-08" db="EMBL/GenBank/DDBJ databases">
        <title>Genomic investigation of the strawberry pathogen Phytophthora fragariae indicates pathogenicity is determined by transcriptional variation in three key races.</title>
        <authorList>
            <person name="Adams T.M."/>
            <person name="Armitage A.D."/>
            <person name="Sobczyk M.K."/>
            <person name="Bates H.J."/>
            <person name="Dunwell J.M."/>
            <person name="Nellist C.F."/>
            <person name="Harrison R.J."/>
        </authorList>
    </citation>
    <scope>NUCLEOTIDE SEQUENCE [LARGE SCALE GENOMIC DNA]</scope>
    <source>
        <strain evidence="2 3">A4</strain>
    </source>
</reference>
<comment type="caution">
    <text evidence="2">The sequence shown here is derived from an EMBL/GenBank/DDBJ whole genome shotgun (WGS) entry which is preliminary data.</text>
</comment>
<accession>A0A6A4F5Z8</accession>
<name>A0A6A4F5Z8_9STRA</name>
<evidence type="ECO:0000256" key="1">
    <source>
        <dbReference type="SAM" id="MobiDB-lite"/>
    </source>
</evidence>
<evidence type="ECO:0000313" key="3">
    <source>
        <dbReference type="Proteomes" id="UP000437068"/>
    </source>
</evidence>
<dbReference type="Proteomes" id="UP000437068">
    <property type="component" value="Unassembled WGS sequence"/>
</dbReference>
<organism evidence="2 3">
    <name type="scientific">Phytophthora fragariae</name>
    <dbReference type="NCBI Taxonomy" id="53985"/>
    <lineage>
        <taxon>Eukaryota</taxon>
        <taxon>Sar</taxon>
        <taxon>Stramenopiles</taxon>
        <taxon>Oomycota</taxon>
        <taxon>Peronosporomycetes</taxon>
        <taxon>Peronosporales</taxon>
        <taxon>Peronosporaceae</taxon>
        <taxon>Phytophthora</taxon>
    </lineage>
</organism>
<gene>
    <name evidence="2" type="ORF">PF001_g1319</name>
</gene>
<evidence type="ECO:0000313" key="2">
    <source>
        <dbReference type="EMBL" id="KAE9328584.1"/>
    </source>
</evidence>
<protein>
    <submittedName>
        <fullName evidence="2">Uncharacterized protein</fullName>
    </submittedName>
</protein>
<proteinExistence type="predicted"/>
<dbReference type="EMBL" id="QXGE01000032">
    <property type="protein sequence ID" value="KAE9328584.1"/>
    <property type="molecule type" value="Genomic_DNA"/>
</dbReference>